<dbReference type="EMBL" id="MKZQ01000025">
    <property type="protein sequence ID" value="PJN70751.1"/>
    <property type="molecule type" value="Genomic_DNA"/>
</dbReference>
<evidence type="ECO:0000259" key="3">
    <source>
        <dbReference type="Pfam" id="PF22872"/>
    </source>
</evidence>
<evidence type="ECO:0008006" key="6">
    <source>
        <dbReference type="Google" id="ProtNLM"/>
    </source>
</evidence>
<dbReference type="InterPro" id="IPR025057">
    <property type="entry name" value="DUF3994"/>
</dbReference>
<comment type="caution">
    <text evidence="4">The sequence shown here is derived from an EMBL/GenBank/DDBJ whole genome shotgun (WGS) entry which is preliminary data.</text>
</comment>
<feature type="domain" description="DUF3994" evidence="2">
    <location>
        <begin position="269"/>
        <end position="388"/>
    </location>
</feature>
<feature type="compositionally biased region" description="Basic and acidic residues" evidence="1">
    <location>
        <begin position="58"/>
        <end position="73"/>
    </location>
</feature>
<gene>
    <name evidence="4" type="ORF">BACWE_24060</name>
</gene>
<sequence>MFLVLKGLKRIYFMFCEGELKNHMKNFKKSTGKILLASGLVVSMSACSVTSLFGDKEKTNAESGKQESKETKTEGTSSAKSENKSSETKEKSTNSKEESKDVQMVRVLAEDYPQLMLDIEQDMLKRFDYYDSSVRDYHKGSKSKVEVQDAIKDLDKVFDKIEHIDAPAKYKEDHKEIVKAVGKLRETFAEISKAFSTKDSAMNNDKEILAKANEKLSEAKRIWKPVFDKLSSEAKGGSTTSTSSGSSSSSSKPSLSSGNQVKTYDSQAKTGIFKGQIDTPDESSAKFKNVQNNMKDGTELVGNWGIDYGNGVKTTLVLKGDKTFVTYANGSYPSKDNTVSGTYQADVASKQLMLVVEKATQNGQEVKLERPIYSSYKVQNYDGKALQIFHIDEQVTICYVKQ</sequence>
<evidence type="ECO:0000259" key="2">
    <source>
        <dbReference type="Pfam" id="PF13159"/>
    </source>
</evidence>
<dbReference type="Pfam" id="PF22872">
    <property type="entry name" value="DUF7018"/>
    <property type="match status" value="1"/>
</dbReference>
<feature type="region of interest" description="Disordered" evidence="1">
    <location>
        <begin position="232"/>
        <end position="261"/>
    </location>
</feature>
<feature type="compositionally biased region" description="Low complexity" evidence="1">
    <location>
        <begin position="233"/>
        <end position="258"/>
    </location>
</feature>
<feature type="domain" description="DUF7018" evidence="3">
    <location>
        <begin position="107"/>
        <end position="225"/>
    </location>
</feature>
<accession>A0AAP8GX59</accession>
<feature type="region of interest" description="Disordered" evidence="1">
    <location>
        <begin position="58"/>
        <end position="102"/>
    </location>
</feature>
<evidence type="ECO:0000256" key="1">
    <source>
        <dbReference type="SAM" id="MobiDB-lite"/>
    </source>
</evidence>
<evidence type="ECO:0000313" key="4">
    <source>
        <dbReference type="EMBL" id="PJN70751.1"/>
    </source>
</evidence>
<dbReference type="Proteomes" id="UP000236165">
    <property type="component" value="Unassembled WGS sequence"/>
</dbReference>
<protein>
    <recommendedName>
        <fullName evidence="6">DUF3994 domain-containing protein</fullName>
    </recommendedName>
</protein>
<dbReference type="Pfam" id="PF13159">
    <property type="entry name" value="DUF3994"/>
    <property type="match status" value="1"/>
</dbReference>
<feature type="compositionally biased region" description="Basic and acidic residues" evidence="1">
    <location>
        <begin position="81"/>
        <end position="102"/>
    </location>
</feature>
<dbReference type="AlphaFoldDB" id="A0AAP8GX59"/>
<proteinExistence type="predicted"/>
<name>A0AAP8GX59_BACMY</name>
<organism evidence="4 5">
    <name type="scientific">Bacillus mycoides</name>
    <dbReference type="NCBI Taxonomy" id="1405"/>
    <lineage>
        <taxon>Bacteria</taxon>
        <taxon>Bacillati</taxon>
        <taxon>Bacillota</taxon>
        <taxon>Bacilli</taxon>
        <taxon>Bacillales</taxon>
        <taxon>Bacillaceae</taxon>
        <taxon>Bacillus</taxon>
        <taxon>Bacillus cereus group</taxon>
    </lineage>
</organism>
<evidence type="ECO:0000313" key="5">
    <source>
        <dbReference type="Proteomes" id="UP000236165"/>
    </source>
</evidence>
<dbReference type="InterPro" id="IPR053854">
    <property type="entry name" value="DUF7018"/>
</dbReference>
<reference evidence="4 5" key="1">
    <citation type="submission" date="2016-10" db="EMBL/GenBank/DDBJ databases">
        <title>Genome Sequence of Bacillus weihenstephanensis GM6LP.</title>
        <authorList>
            <person name="Poehlein A."/>
            <person name="Wemheuer F."/>
            <person name="Hollensteiner J."/>
            <person name="Wemheuer B."/>
        </authorList>
    </citation>
    <scope>NUCLEOTIDE SEQUENCE [LARGE SCALE GENOMIC DNA]</scope>
    <source>
        <strain evidence="4 5">GM6LP</strain>
    </source>
</reference>